<feature type="compositionally biased region" description="Low complexity" evidence="4">
    <location>
        <begin position="112"/>
        <end position="145"/>
    </location>
</feature>
<feature type="domain" description="BHLH" evidence="5">
    <location>
        <begin position="176"/>
        <end position="227"/>
    </location>
</feature>
<comment type="subcellular location">
    <subcellularLocation>
        <location evidence="1">Nucleus</location>
    </subcellularLocation>
</comment>
<dbReference type="GO" id="GO:0007517">
    <property type="term" value="P:muscle organ development"/>
    <property type="evidence" value="ECO:0007669"/>
    <property type="project" value="InterPro"/>
</dbReference>
<evidence type="ECO:0000259" key="5">
    <source>
        <dbReference type="PROSITE" id="PS50888"/>
    </source>
</evidence>
<dbReference type="PANTHER" id="PTHR11534:SF9">
    <property type="entry name" value="MYOGENIC-DETERMINATION PROTEIN"/>
    <property type="match status" value="1"/>
</dbReference>
<evidence type="ECO:0000256" key="4">
    <source>
        <dbReference type="SAM" id="MobiDB-lite"/>
    </source>
</evidence>
<dbReference type="GO" id="GO:0005634">
    <property type="term" value="C:nucleus"/>
    <property type="evidence" value="ECO:0007669"/>
    <property type="project" value="UniProtKB-SubCell"/>
</dbReference>
<dbReference type="InterPro" id="IPR011598">
    <property type="entry name" value="bHLH_dom"/>
</dbReference>
<dbReference type="SUPFAM" id="SSF47459">
    <property type="entry name" value="HLH, helix-loop-helix DNA-binding domain"/>
    <property type="match status" value="1"/>
</dbReference>
<organism evidence="6 7">
    <name type="scientific">Adineta ricciae</name>
    <name type="common">Rotifer</name>
    <dbReference type="NCBI Taxonomy" id="249248"/>
    <lineage>
        <taxon>Eukaryota</taxon>
        <taxon>Metazoa</taxon>
        <taxon>Spiralia</taxon>
        <taxon>Gnathifera</taxon>
        <taxon>Rotifera</taxon>
        <taxon>Eurotatoria</taxon>
        <taxon>Bdelloidea</taxon>
        <taxon>Adinetida</taxon>
        <taxon>Adinetidae</taxon>
        <taxon>Adineta</taxon>
    </lineage>
</organism>
<evidence type="ECO:0000256" key="2">
    <source>
        <dbReference type="ARBA" id="ARBA00023125"/>
    </source>
</evidence>
<dbReference type="InterPro" id="IPR002546">
    <property type="entry name" value="MyoD_N"/>
</dbReference>
<dbReference type="GO" id="GO:0046983">
    <property type="term" value="F:protein dimerization activity"/>
    <property type="evidence" value="ECO:0007669"/>
    <property type="project" value="InterPro"/>
</dbReference>
<protein>
    <recommendedName>
        <fullName evidence="5">BHLH domain-containing protein</fullName>
    </recommendedName>
</protein>
<dbReference type="SMART" id="SM00353">
    <property type="entry name" value="HLH"/>
    <property type="match status" value="1"/>
</dbReference>
<dbReference type="Pfam" id="PF00010">
    <property type="entry name" value="HLH"/>
    <property type="match status" value="1"/>
</dbReference>
<dbReference type="GO" id="GO:0045663">
    <property type="term" value="P:positive regulation of myoblast differentiation"/>
    <property type="evidence" value="ECO:0007669"/>
    <property type="project" value="TreeGrafter"/>
</dbReference>
<proteinExistence type="predicted"/>
<dbReference type="InterPro" id="IPR039704">
    <property type="entry name" value="Myogenic_factor"/>
</dbReference>
<dbReference type="CDD" id="cd19699">
    <property type="entry name" value="bHLH_TS_dMYOD_like"/>
    <property type="match status" value="1"/>
</dbReference>
<dbReference type="GO" id="GO:0000978">
    <property type="term" value="F:RNA polymerase II cis-regulatory region sequence-specific DNA binding"/>
    <property type="evidence" value="ECO:0007669"/>
    <property type="project" value="TreeGrafter"/>
</dbReference>
<evidence type="ECO:0000313" key="7">
    <source>
        <dbReference type="Proteomes" id="UP000663828"/>
    </source>
</evidence>
<dbReference type="PROSITE" id="PS50888">
    <property type="entry name" value="BHLH"/>
    <property type="match status" value="1"/>
</dbReference>
<dbReference type="AlphaFoldDB" id="A0A814JED9"/>
<evidence type="ECO:0000313" key="6">
    <source>
        <dbReference type="EMBL" id="CAF1036314.1"/>
    </source>
</evidence>
<dbReference type="PANTHER" id="PTHR11534">
    <property type="entry name" value="MYOGENIC FACTOR"/>
    <property type="match status" value="1"/>
</dbReference>
<dbReference type="FunFam" id="4.10.280.10:FF:000005">
    <property type="entry name" value="Myogenic factor"/>
    <property type="match status" value="1"/>
</dbReference>
<reference evidence="6" key="1">
    <citation type="submission" date="2021-02" db="EMBL/GenBank/DDBJ databases">
        <authorList>
            <person name="Nowell W R."/>
        </authorList>
    </citation>
    <scope>NUCLEOTIDE SEQUENCE</scope>
</reference>
<keyword evidence="7" id="KW-1185">Reference proteome</keyword>
<accession>A0A814JED9</accession>
<keyword evidence="2" id="KW-0238">DNA-binding</keyword>
<dbReference type="Pfam" id="PF01586">
    <property type="entry name" value="Basic"/>
    <property type="match status" value="1"/>
</dbReference>
<feature type="region of interest" description="Disordered" evidence="4">
    <location>
        <begin position="109"/>
        <end position="150"/>
    </location>
</feature>
<dbReference type="EMBL" id="CAJNOR010000918">
    <property type="protein sequence ID" value="CAF1036314.1"/>
    <property type="molecule type" value="Genomic_DNA"/>
</dbReference>
<dbReference type="SMART" id="SM00520">
    <property type="entry name" value="BASIC"/>
    <property type="match status" value="1"/>
</dbReference>
<dbReference type="InterPro" id="IPR036638">
    <property type="entry name" value="HLH_DNA-bd_sf"/>
</dbReference>
<sequence length="459" mass="51961">MMTDFRSCQQAYCDSSVVTSSIPTVVAPYGSYYHPNNTPLQLDDQYVQFPATYSSQFYPPLPYEYDSSSFLPHYSSLQPVNSSYPTTNAEFNPEKSLNHMYTSLPLQNTLASTSPNESPSPSTHSGDEQTNSTLTTMTTKTDSNTRSYTDTGSCDGTHRCLLWACKTCKRKTVTVDRRKAATIRERRRLRKVNEAFDILKRRTCSNPTQRLPKVEILRNAIDYIENLEDLLRSSGISFKAFRHELDEQKANATESSTARSSTVNYNEKYTTTTDFNSNSTTPTTYGTIESINNYTEMVLAQRSSSISAVSSLDCLSMIVEKTNSSPYEETMSIYQLMNTKNNNNRIIYENPSPILENQNYYFEPIDHSSKTSTTNSHPIQQPTPVDNNCSKRCSTKRNSAINIKPMEIDSTIRSYTLPRSVTADQLAKSSATNRLYYYPSVQDVLDALNRRAFDKESFV</sequence>
<gene>
    <name evidence="6" type="ORF">XAT740_LOCUS15021</name>
</gene>
<dbReference type="Proteomes" id="UP000663828">
    <property type="component" value="Unassembled WGS sequence"/>
</dbReference>
<feature type="region of interest" description="Disordered" evidence="4">
    <location>
        <begin position="365"/>
        <end position="392"/>
    </location>
</feature>
<dbReference type="Gene3D" id="4.10.280.10">
    <property type="entry name" value="Helix-loop-helix DNA-binding domain"/>
    <property type="match status" value="1"/>
</dbReference>
<feature type="compositionally biased region" description="Polar residues" evidence="4">
    <location>
        <begin position="370"/>
        <end position="392"/>
    </location>
</feature>
<name>A0A814JED9_ADIRI</name>
<keyword evidence="3" id="KW-0539">Nucleus</keyword>
<evidence type="ECO:0000256" key="1">
    <source>
        <dbReference type="ARBA" id="ARBA00004123"/>
    </source>
</evidence>
<comment type="caution">
    <text evidence="6">The sequence shown here is derived from an EMBL/GenBank/DDBJ whole genome shotgun (WGS) entry which is preliminary data.</text>
</comment>
<dbReference type="GO" id="GO:0000981">
    <property type="term" value="F:DNA-binding transcription factor activity, RNA polymerase II-specific"/>
    <property type="evidence" value="ECO:0007669"/>
    <property type="project" value="TreeGrafter"/>
</dbReference>
<evidence type="ECO:0000256" key="3">
    <source>
        <dbReference type="ARBA" id="ARBA00023242"/>
    </source>
</evidence>